<feature type="transmembrane region" description="Helical" evidence="7">
    <location>
        <begin position="249"/>
        <end position="270"/>
    </location>
</feature>
<dbReference type="AlphaFoldDB" id="A0A1H6UQ65"/>
<dbReference type="InterPro" id="IPR020846">
    <property type="entry name" value="MFS_dom"/>
</dbReference>
<feature type="transmembrane region" description="Helical" evidence="7">
    <location>
        <begin position="165"/>
        <end position="185"/>
    </location>
</feature>
<evidence type="ECO:0000256" key="2">
    <source>
        <dbReference type="ARBA" id="ARBA00022448"/>
    </source>
</evidence>
<comment type="subcellular location">
    <subcellularLocation>
        <location evidence="1">Cell membrane</location>
        <topology evidence="1">Multi-pass membrane protein</topology>
    </subcellularLocation>
</comment>
<feature type="domain" description="Major facilitator superfamily (MFS) profile" evidence="8">
    <location>
        <begin position="12"/>
        <end position="392"/>
    </location>
</feature>
<evidence type="ECO:0000256" key="5">
    <source>
        <dbReference type="ARBA" id="ARBA00022989"/>
    </source>
</evidence>
<dbReference type="InterPro" id="IPR050171">
    <property type="entry name" value="MFS_Transporters"/>
</dbReference>
<feature type="transmembrane region" description="Helical" evidence="7">
    <location>
        <begin position="44"/>
        <end position="67"/>
    </location>
</feature>
<keyword evidence="6 7" id="KW-0472">Membrane</keyword>
<dbReference type="RefSeq" id="WP_093312519.1">
    <property type="nucleotide sequence ID" value="NZ_FNYH01000020.1"/>
</dbReference>
<reference evidence="10" key="1">
    <citation type="submission" date="2016-10" db="EMBL/GenBank/DDBJ databases">
        <authorList>
            <person name="Varghese N."/>
            <person name="Submissions S."/>
        </authorList>
    </citation>
    <scope>NUCLEOTIDE SEQUENCE [LARGE SCALE GENOMIC DNA]</scope>
    <source>
        <strain evidence="10">DSM 7165</strain>
    </source>
</reference>
<name>A0A1H6UQ65_9GAMM</name>
<keyword evidence="4 7" id="KW-0812">Transmembrane</keyword>
<feature type="transmembrane region" description="Helical" evidence="7">
    <location>
        <begin position="135"/>
        <end position="159"/>
    </location>
</feature>
<feature type="transmembrane region" description="Helical" evidence="7">
    <location>
        <begin position="218"/>
        <end position="237"/>
    </location>
</feature>
<dbReference type="PANTHER" id="PTHR23517">
    <property type="entry name" value="RESISTANCE PROTEIN MDTM, PUTATIVE-RELATED-RELATED"/>
    <property type="match status" value="1"/>
</dbReference>
<dbReference type="InterPro" id="IPR036259">
    <property type="entry name" value="MFS_trans_sf"/>
</dbReference>
<dbReference type="Gene3D" id="3.30.70.100">
    <property type="match status" value="1"/>
</dbReference>
<evidence type="ECO:0000256" key="6">
    <source>
        <dbReference type="ARBA" id="ARBA00023136"/>
    </source>
</evidence>
<proteinExistence type="predicted"/>
<dbReference type="CDD" id="cd17472">
    <property type="entry name" value="MFS_YajR_like"/>
    <property type="match status" value="1"/>
</dbReference>
<dbReference type="STRING" id="64971.SAMN05421831_1206"/>
<evidence type="ECO:0000313" key="10">
    <source>
        <dbReference type="Proteomes" id="UP000242999"/>
    </source>
</evidence>
<evidence type="ECO:0000256" key="7">
    <source>
        <dbReference type="SAM" id="Phobius"/>
    </source>
</evidence>
<evidence type="ECO:0000313" key="9">
    <source>
        <dbReference type="EMBL" id="SEI92834.1"/>
    </source>
</evidence>
<dbReference type="EMBL" id="FNYH01000020">
    <property type="protein sequence ID" value="SEI92834.1"/>
    <property type="molecule type" value="Genomic_DNA"/>
</dbReference>
<protein>
    <submittedName>
        <fullName evidence="9">Predicted arabinose efflux permease, MFS family</fullName>
    </submittedName>
</protein>
<dbReference type="InterPro" id="IPR011701">
    <property type="entry name" value="MFS"/>
</dbReference>
<organism evidence="9 10">
    <name type="scientific">Allopseudospirillum japonicum</name>
    <dbReference type="NCBI Taxonomy" id="64971"/>
    <lineage>
        <taxon>Bacteria</taxon>
        <taxon>Pseudomonadati</taxon>
        <taxon>Pseudomonadota</taxon>
        <taxon>Gammaproteobacteria</taxon>
        <taxon>Oceanospirillales</taxon>
        <taxon>Oceanospirillaceae</taxon>
        <taxon>Allopseudospirillum</taxon>
    </lineage>
</organism>
<sequence>MAAGFNPIETRALSGLAGLYALRMLGLFMVLPVLSIYAQDLQGATPLLIGLALGGYGLTQALLQIPFGLLSDRIGRKTVIYLGLALFILGSVVAAVSDSMWGVVLGRCLQGSGAIASSIMALLADLTREEVRTRAMATVGLSIGMAFMLSLVLGPLLAAPFGLAGLFWFTALVACIGILVVWRWIPTPQRYARHLDVGVQTASLGQVIRQPELLRLDGGIFILHLVLTACFVVLPLRLHELGLDVLHHWWVYLPVMGGSFIAMIPFVILAEKKRQMRPVFLSAIGVQACAAFALALIGETWLGLIAGLFVFFMAFNLLEATLPSLISKLAPTGSKGTAMGVYSSSQFFGAFLGGVLGGTLYAWAGINAVFAGAGLLLALWWSFALSMAPPRHLSSQVIALDGHQVAHPQEVSEQLLAITGIEEVVILAEEGTAYLKVDRHLLSEEIQRQLQQGRWTGQASAC</sequence>
<accession>A0A1H6UQ65</accession>
<dbReference type="GO" id="GO:0005886">
    <property type="term" value="C:plasma membrane"/>
    <property type="evidence" value="ECO:0007669"/>
    <property type="project" value="UniProtKB-SubCell"/>
</dbReference>
<keyword evidence="10" id="KW-1185">Reference proteome</keyword>
<evidence type="ECO:0000256" key="3">
    <source>
        <dbReference type="ARBA" id="ARBA00022475"/>
    </source>
</evidence>
<evidence type="ECO:0000259" key="8">
    <source>
        <dbReference type="PROSITE" id="PS50850"/>
    </source>
</evidence>
<feature type="transmembrane region" description="Helical" evidence="7">
    <location>
        <begin position="103"/>
        <end position="123"/>
    </location>
</feature>
<dbReference type="GO" id="GO:0022857">
    <property type="term" value="F:transmembrane transporter activity"/>
    <property type="evidence" value="ECO:0007669"/>
    <property type="project" value="InterPro"/>
</dbReference>
<evidence type="ECO:0000256" key="4">
    <source>
        <dbReference type="ARBA" id="ARBA00022692"/>
    </source>
</evidence>
<dbReference type="PROSITE" id="PS50850">
    <property type="entry name" value="MFS"/>
    <property type="match status" value="1"/>
</dbReference>
<dbReference type="Pfam" id="PF07690">
    <property type="entry name" value="MFS_1"/>
    <property type="match status" value="1"/>
</dbReference>
<evidence type="ECO:0000256" key="1">
    <source>
        <dbReference type="ARBA" id="ARBA00004651"/>
    </source>
</evidence>
<dbReference type="PANTHER" id="PTHR23517:SF2">
    <property type="entry name" value="MULTIDRUG RESISTANCE PROTEIN MDTH"/>
    <property type="match status" value="1"/>
</dbReference>
<gene>
    <name evidence="9" type="ORF">SAMN05421831_1206</name>
</gene>
<feature type="transmembrane region" description="Helical" evidence="7">
    <location>
        <begin position="12"/>
        <end position="38"/>
    </location>
</feature>
<feature type="transmembrane region" description="Helical" evidence="7">
    <location>
        <begin position="370"/>
        <end position="388"/>
    </location>
</feature>
<keyword evidence="5 7" id="KW-1133">Transmembrane helix</keyword>
<dbReference type="Gene3D" id="1.20.1250.20">
    <property type="entry name" value="MFS general substrate transporter like domains"/>
    <property type="match status" value="1"/>
</dbReference>
<feature type="transmembrane region" description="Helical" evidence="7">
    <location>
        <begin position="79"/>
        <end position="97"/>
    </location>
</feature>
<keyword evidence="2" id="KW-0813">Transport</keyword>
<dbReference type="Proteomes" id="UP000242999">
    <property type="component" value="Unassembled WGS sequence"/>
</dbReference>
<dbReference type="SUPFAM" id="SSF103473">
    <property type="entry name" value="MFS general substrate transporter"/>
    <property type="match status" value="1"/>
</dbReference>
<keyword evidence="3" id="KW-1003">Cell membrane</keyword>
<dbReference type="OrthoDB" id="9764259at2"/>